<dbReference type="SUPFAM" id="SSF51261">
    <property type="entry name" value="Duplicated hybrid motif"/>
    <property type="match status" value="1"/>
</dbReference>
<dbReference type="InterPro" id="IPR016047">
    <property type="entry name" value="M23ase_b-sheet_dom"/>
</dbReference>
<keyword evidence="4" id="KW-1185">Reference proteome</keyword>
<feature type="transmembrane region" description="Helical" evidence="1">
    <location>
        <begin position="7"/>
        <end position="30"/>
    </location>
</feature>
<name>A0A1L8CT65_9THEO</name>
<proteinExistence type="predicted"/>
<dbReference type="Proteomes" id="UP000187485">
    <property type="component" value="Unassembled WGS sequence"/>
</dbReference>
<evidence type="ECO:0000256" key="1">
    <source>
        <dbReference type="SAM" id="Phobius"/>
    </source>
</evidence>
<keyword evidence="1" id="KW-0812">Transmembrane</keyword>
<dbReference type="GO" id="GO:0004222">
    <property type="term" value="F:metalloendopeptidase activity"/>
    <property type="evidence" value="ECO:0007669"/>
    <property type="project" value="TreeGrafter"/>
</dbReference>
<dbReference type="Pfam" id="PF01551">
    <property type="entry name" value="Peptidase_M23"/>
    <property type="match status" value="1"/>
</dbReference>
<comment type="caution">
    <text evidence="3">The sequence shown here is derived from an EMBL/GenBank/DDBJ whole genome shotgun (WGS) entry which is preliminary data.</text>
</comment>
<keyword evidence="1" id="KW-0472">Membrane</keyword>
<dbReference type="PANTHER" id="PTHR21666">
    <property type="entry name" value="PEPTIDASE-RELATED"/>
    <property type="match status" value="1"/>
</dbReference>
<dbReference type="OrthoDB" id="9814460at2"/>
<dbReference type="STRING" id="870242.cpu_06450"/>
<evidence type="ECO:0000313" key="4">
    <source>
        <dbReference type="Proteomes" id="UP000187485"/>
    </source>
</evidence>
<dbReference type="PANTHER" id="PTHR21666:SF270">
    <property type="entry name" value="MUREIN HYDROLASE ACTIVATOR ENVC"/>
    <property type="match status" value="1"/>
</dbReference>
<evidence type="ECO:0000313" key="3">
    <source>
        <dbReference type="EMBL" id="GAV22135.1"/>
    </source>
</evidence>
<evidence type="ECO:0000259" key="2">
    <source>
        <dbReference type="Pfam" id="PF01551"/>
    </source>
</evidence>
<dbReference type="EMBL" id="BDJK01000009">
    <property type="protein sequence ID" value="GAV22135.1"/>
    <property type="molecule type" value="Genomic_DNA"/>
</dbReference>
<dbReference type="InterPro" id="IPR050570">
    <property type="entry name" value="Cell_wall_metabolism_enzyme"/>
</dbReference>
<dbReference type="AlphaFoldDB" id="A0A1L8CT65"/>
<gene>
    <name evidence="3" type="ORF">cpu_06450</name>
</gene>
<dbReference type="InterPro" id="IPR011055">
    <property type="entry name" value="Dup_hybrid_motif"/>
</dbReference>
<keyword evidence="1" id="KW-1133">Transmembrane helix</keyword>
<reference evidence="4" key="1">
    <citation type="submission" date="2016-12" db="EMBL/GenBank/DDBJ databases">
        <title>Draft Genome Sequences od Carboxydothermus pertinax and islandicus, Hydrogenogenic Carboxydotrophic Bacteria.</title>
        <authorList>
            <person name="Fukuyama Y."/>
            <person name="Ohmae K."/>
            <person name="Yoneda Y."/>
            <person name="Yoshida T."/>
            <person name="Sako Y."/>
        </authorList>
    </citation>
    <scope>NUCLEOTIDE SEQUENCE [LARGE SCALE GENOMIC DNA]</scope>
    <source>
        <strain evidence="4">Ug1</strain>
    </source>
</reference>
<organism evidence="3 4">
    <name type="scientific">Carboxydothermus pertinax</name>
    <dbReference type="NCBI Taxonomy" id="870242"/>
    <lineage>
        <taxon>Bacteria</taxon>
        <taxon>Bacillati</taxon>
        <taxon>Bacillota</taxon>
        <taxon>Clostridia</taxon>
        <taxon>Thermoanaerobacterales</taxon>
        <taxon>Thermoanaerobacteraceae</taxon>
        <taxon>Carboxydothermus</taxon>
    </lineage>
</organism>
<accession>A0A1L8CT65</accession>
<dbReference type="Gene3D" id="2.70.70.10">
    <property type="entry name" value="Glucose Permease (Domain IIA)"/>
    <property type="match status" value="1"/>
</dbReference>
<protein>
    <submittedName>
        <fullName evidence="3">M23/M37 peptidase domain-containing protein</fullName>
    </submittedName>
</protein>
<dbReference type="RefSeq" id="WP_075858598.1">
    <property type="nucleotide sequence ID" value="NZ_BDJK01000009.1"/>
</dbReference>
<dbReference type="CDD" id="cd12797">
    <property type="entry name" value="M23_peptidase"/>
    <property type="match status" value="1"/>
</dbReference>
<feature type="domain" description="M23ase beta-sheet core" evidence="2">
    <location>
        <begin position="116"/>
        <end position="211"/>
    </location>
</feature>
<sequence>MRLAKKLFLITVVMFVAYIIVLGNTSQGIFHIEKAKVFPNALLVSLEPSLVLAQSNTTKNQFNNAKVKKVSPKVAVKKTQKTSRKARLIASRDEAERFIWPARGGINSPFGERWGRMHEGIDIDGSTGDPVRASREGVVTFAGWEDGYGKLIVLDHVGPYKTKYGHLSKILVRVGQRVEAGEVIGLIGSTGRSTGSHLHFEILINGNPVNPLRYLP</sequence>